<dbReference type="OrthoDB" id="9770036at2"/>
<evidence type="ECO:0000259" key="8">
    <source>
        <dbReference type="Pfam" id="PF02687"/>
    </source>
</evidence>
<dbReference type="InterPro" id="IPR025857">
    <property type="entry name" value="MacB_PCD"/>
</dbReference>
<organism evidence="10 11">
    <name type="scientific">Christiangramia salexigens</name>
    <dbReference type="NCBI Taxonomy" id="1913577"/>
    <lineage>
        <taxon>Bacteria</taxon>
        <taxon>Pseudomonadati</taxon>
        <taxon>Bacteroidota</taxon>
        <taxon>Flavobacteriia</taxon>
        <taxon>Flavobacteriales</taxon>
        <taxon>Flavobacteriaceae</taxon>
        <taxon>Christiangramia</taxon>
    </lineage>
</organism>
<evidence type="ECO:0000256" key="4">
    <source>
        <dbReference type="ARBA" id="ARBA00022989"/>
    </source>
</evidence>
<feature type="transmembrane region" description="Helical" evidence="7">
    <location>
        <begin position="292"/>
        <end position="315"/>
    </location>
</feature>
<feature type="domain" description="ABC3 transporter permease C-terminal" evidence="8">
    <location>
        <begin position="296"/>
        <end position="410"/>
    </location>
</feature>
<reference evidence="10 11" key="1">
    <citation type="submission" date="2016-11" db="EMBL/GenBank/DDBJ databases">
        <title>Gramella sp. LPB0144 isolated from marine environment.</title>
        <authorList>
            <person name="Kim E."/>
            <person name="Yi H."/>
        </authorList>
    </citation>
    <scope>NUCLEOTIDE SEQUENCE [LARGE SCALE GENOMIC DNA]</scope>
    <source>
        <strain evidence="10 11">LPB0144</strain>
    </source>
</reference>
<keyword evidence="3 7" id="KW-0812">Transmembrane</keyword>
<dbReference type="RefSeq" id="WP_072553764.1">
    <property type="nucleotide sequence ID" value="NZ_CP018153.1"/>
</dbReference>
<evidence type="ECO:0000259" key="9">
    <source>
        <dbReference type="Pfam" id="PF12704"/>
    </source>
</evidence>
<evidence type="ECO:0000256" key="2">
    <source>
        <dbReference type="ARBA" id="ARBA00022475"/>
    </source>
</evidence>
<dbReference type="GO" id="GO:0022857">
    <property type="term" value="F:transmembrane transporter activity"/>
    <property type="evidence" value="ECO:0007669"/>
    <property type="project" value="TreeGrafter"/>
</dbReference>
<evidence type="ECO:0000256" key="3">
    <source>
        <dbReference type="ARBA" id="ARBA00022692"/>
    </source>
</evidence>
<dbReference type="Pfam" id="PF02687">
    <property type="entry name" value="FtsX"/>
    <property type="match status" value="1"/>
</dbReference>
<feature type="domain" description="MacB-like periplasmic core" evidence="9">
    <location>
        <begin position="26"/>
        <end position="253"/>
    </location>
</feature>
<keyword evidence="4 7" id="KW-1133">Transmembrane helix</keyword>
<dbReference type="STRING" id="1913577.LPB144_11940"/>
<proteinExistence type="inferred from homology"/>
<sequence length="418" mass="45889">MLIYLRVFKESFVFAISALRNNKLRTALSLLGVTIGIFSIIAVLAAVDSLEKEIKGSLSALDNSTIIVMRFNFGPSDVPRWKREQFPDVTYEEYQYLKKNLPDMEAISFVLGIPGGAPLKYQEVTTAGVDIGAVTHEYYNIEAFEFQEGRFFNEPESVSGSPVIVLGHEVAENLFGSSDPLGKEIRIFGRNARVIGVLKKQGQSIFGNSRDGQAFVPVNFARKVYGTTKGTVFPELIIKPEDGVDNDEFIAMLEYQLRNFRGIKSGEINNFFVNQLQGFTDFIDNITGQLNIIGLVISGFSLLVGGFGIANIMFVSVKERTNLIGIQKSLGAKNRFILSQFLFEAIILAVIGGLIGLFIVWIVSIVASQFTGDFQFVLSPWNILIGTLVSALIGLISGILPAISASKLDPVEAIRTGM</sequence>
<dbReference type="KEGG" id="grl:LPB144_11940"/>
<dbReference type="EMBL" id="CP018153">
    <property type="protein sequence ID" value="APG61074.1"/>
    <property type="molecule type" value="Genomic_DNA"/>
</dbReference>
<keyword evidence="5 7" id="KW-0472">Membrane</keyword>
<dbReference type="PANTHER" id="PTHR30572:SF4">
    <property type="entry name" value="ABC TRANSPORTER PERMEASE YTRF"/>
    <property type="match status" value="1"/>
</dbReference>
<comment type="subcellular location">
    <subcellularLocation>
        <location evidence="1">Cell membrane</location>
        <topology evidence="1">Multi-pass membrane protein</topology>
    </subcellularLocation>
</comment>
<dbReference type="AlphaFoldDB" id="A0A1L3J7J9"/>
<protein>
    <submittedName>
        <fullName evidence="10">ABC transporter permease</fullName>
    </submittedName>
</protein>
<dbReference type="Proteomes" id="UP000182510">
    <property type="component" value="Chromosome"/>
</dbReference>
<gene>
    <name evidence="10" type="ORF">LPB144_11940</name>
</gene>
<evidence type="ECO:0000256" key="7">
    <source>
        <dbReference type="SAM" id="Phobius"/>
    </source>
</evidence>
<keyword evidence="11" id="KW-1185">Reference proteome</keyword>
<name>A0A1L3J7J9_9FLAO</name>
<evidence type="ECO:0000313" key="11">
    <source>
        <dbReference type="Proteomes" id="UP000182510"/>
    </source>
</evidence>
<comment type="similarity">
    <text evidence="6">Belongs to the ABC-4 integral membrane protein family.</text>
</comment>
<dbReference type="PANTHER" id="PTHR30572">
    <property type="entry name" value="MEMBRANE COMPONENT OF TRANSPORTER-RELATED"/>
    <property type="match status" value="1"/>
</dbReference>
<dbReference type="GO" id="GO:0005886">
    <property type="term" value="C:plasma membrane"/>
    <property type="evidence" value="ECO:0007669"/>
    <property type="project" value="UniProtKB-SubCell"/>
</dbReference>
<dbReference type="Pfam" id="PF12704">
    <property type="entry name" value="MacB_PCD"/>
    <property type="match status" value="1"/>
</dbReference>
<keyword evidence="2" id="KW-1003">Cell membrane</keyword>
<evidence type="ECO:0000256" key="1">
    <source>
        <dbReference type="ARBA" id="ARBA00004651"/>
    </source>
</evidence>
<feature type="transmembrane region" description="Helical" evidence="7">
    <location>
        <begin position="383"/>
        <end position="405"/>
    </location>
</feature>
<dbReference type="InterPro" id="IPR003838">
    <property type="entry name" value="ABC3_permease_C"/>
</dbReference>
<accession>A0A1L3J7J9</accession>
<evidence type="ECO:0000256" key="5">
    <source>
        <dbReference type="ARBA" id="ARBA00023136"/>
    </source>
</evidence>
<feature type="transmembrane region" description="Helical" evidence="7">
    <location>
        <begin position="27"/>
        <end position="47"/>
    </location>
</feature>
<feature type="transmembrane region" description="Helical" evidence="7">
    <location>
        <begin position="336"/>
        <end position="363"/>
    </location>
</feature>
<evidence type="ECO:0000256" key="6">
    <source>
        <dbReference type="ARBA" id="ARBA00038076"/>
    </source>
</evidence>
<dbReference type="InterPro" id="IPR050250">
    <property type="entry name" value="Macrolide_Exporter_MacB"/>
</dbReference>
<evidence type="ECO:0000313" key="10">
    <source>
        <dbReference type="EMBL" id="APG61074.1"/>
    </source>
</evidence>